<keyword evidence="2" id="KW-1133">Transmembrane helix</keyword>
<feature type="region of interest" description="Disordered" evidence="1">
    <location>
        <begin position="1"/>
        <end position="33"/>
    </location>
</feature>
<dbReference type="AlphaFoldDB" id="A0A1S8A6D7"/>
<sequence length="304" mass="33583">MRNHGELSRESHQTRPIPCLHPTSRLAPATKPRLMGTTPSVSGIWRRYGSRDNRKGRHAVVISPQDAARHGVSHPRRTDALGEILRGIWTMAARYPVFDVSYDVAVIFTLGSVVWVINGFFAWLPAQWPSTEFGGEVGAGTGVTAFLGATIFEVGSVLLMLEAVNEKRTDCFGWAIEEAMESHGLSIRPDPGGCAHHHSVRCGLLTMASGAGTEAGEIGTGREDRRWEWWPAWSELETHYARDIGFLASLSQFLGASVFWISGLTALPSIHDRLSAPVANGVYWLPQVRMYDMHRGLKSFDYTL</sequence>
<evidence type="ECO:0000256" key="1">
    <source>
        <dbReference type="SAM" id="MobiDB-lite"/>
    </source>
</evidence>
<keyword evidence="4" id="KW-1185">Reference proteome</keyword>
<evidence type="ECO:0000256" key="2">
    <source>
        <dbReference type="SAM" id="Phobius"/>
    </source>
</evidence>
<dbReference type="STRING" id="77044.A0A1S8A6D7"/>
<feature type="transmembrane region" description="Helical" evidence="2">
    <location>
        <begin position="100"/>
        <end position="123"/>
    </location>
</feature>
<keyword evidence="2" id="KW-0472">Membrane</keyword>
<feature type="compositionally biased region" description="Basic and acidic residues" evidence="1">
    <location>
        <begin position="1"/>
        <end position="13"/>
    </location>
</feature>
<protein>
    <submittedName>
        <fullName evidence="3">Putative integral membrane protein</fullName>
    </submittedName>
</protein>
<evidence type="ECO:0000313" key="3">
    <source>
        <dbReference type="EMBL" id="GAW25465.1"/>
    </source>
</evidence>
<feature type="transmembrane region" description="Helical" evidence="2">
    <location>
        <begin position="143"/>
        <end position="161"/>
    </location>
</feature>
<dbReference type="OMA" id="WDISWLV"/>
<dbReference type="EMBL" id="DF977452">
    <property type="protein sequence ID" value="GAW25465.1"/>
    <property type="molecule type" value="Genomic_DNA"/>
</dbReference>
<reference evidence="3" key="1">
    <citation type="submission" date="2016-03" db="EMBL/GenBank/DDBJ databases">
        <title>Draft genome sequence of Rosellinia necatrix.</title>
        <authorList>
            <person name="Kanematsu S."/>
        </authorList>
    </citation>
    <scope>NUCLEOTIDE SEQUENCE [LARGE SCALE GENOMIC DNA]</scope>
    <source>
        <strain evidence="3">W97</strain>
    </source>
</reference>
<dbReference type="Proteomes" id="UP000054516">
    <property type="component" value="Unassembled WGS sequence"/>
</dbReference>
<accession>A0A1S8A6D7</accession>
<name>A0A1S8A6D7_ROSNE</name>
<dbReference type="OrthoDB" id="2603at2759"/>
<evidence type="ECO:0000313" key="4">
    <source>
        <dbReference type="Proteomes" id="UP000054516"/>
    </source>
</evidence>
<keyword evidence="2" id="KW-0812">Transmembrane</keyword>
<gene>
    <name evidence="3" type="ORF">SAMD00023353_0700900</name>
</gene>
<organism evidence="3">
    <name type="scientific">Rosellinia necatrix</name>
    <name type="common">White root-rot fungus</name>
    <dbReference type="NCBI Taxonomy" id="77044"/>
    <lineage>
        <taxon>Eukaryota</taxon>
        <taxon>Fungi</taxon>
        <taxon>Dikarya</taxon>
        <taxon>Ascomycota</taxon>
        <taxon>Pezizomycotina</taxon>
        <taxon>Sordariomycetes</taxon>
        <taxon>Xylariomycetidae</taxon>
        <taxon>Xylariales</taxon>
        <taxon>Xylariaceae</taxon>
        <taxon>Rosellinia</taxon>
    </lineage>
</organism>
<proteinExistence type="predicted"/>